<evidence type="ECO:0000313" key="3">
    <source>
        <dbReference type="EMBL" id="MEV4681917.1"/>
    </source>
</evidence>
<dbReference type="EMBL" id="JBFAQK010000015">
    <property type="protein sequence ID" value="MEV4681917.1"/>
    <property type="molecule type" value="Genomic_DNA"/>
</dbReference>
<dbReference type="PANTHER" id="PTHR43798:SF33">
    <property type="entry name" value="HYDROLASE, PUTATIVE (AFU_ORTHOLOGUE AFUA_2G14860)-RELATED"/>
    <property type="match status" value="1"/>
</dbReference>
<dbReference type="SUPFAM" id="SSF53474">
    <property type="entry name" value="alpha/beta-Hydrolases"/>
    <property type="match status" value="1"/>
</dbReference>
<dbReference type="RefSeq" id="WP_364592992.1">
    <property type="nucleotide sequence ID" value="NZ_JBFAQK010000015.1"/>
</dbReference>
<dbReference type="PANTHER" id="PTHR43798">
    <property type="entry name" value="MONOACYLGLYCEROL LIPASE"/>
    <property type="match status" value="1"/>
</dbReference>
<feature type="region of interest" description="Disordered" evidence="1">
    <location>
        <begin position="1"/>
        <end position="20"/>
    </location>
</feature>
<gene>
    <name evidence="3" type="ORF">AB0K36_14190</name>
</gene>
<dbReference type="Proteomes" id="UP001552521">
    <property type="component" value="Unassembled WGS sequence"/>
</dbReference>
<dbReference type="InterPro" id="IPR000639">
    <property type="entry name" value="Epox_hydrolase-like"/>
</dbReference>
<keyword evidence="3" id="KW-0378">Hydrolase</keyword>
<sequence>MTDPETPVKTPPLTARTAPPPGEALVLAHRWKGFYCESREVRALAPRFPPVLLIGGAFQRKESWGRCEEVFLGSMDVFTVDPPGWGAADPLPETYGVDFLADAISHMLDECGAGQVNVLAGSYGSAIAYEMARRHPDRIGRVVLVGTMTAIPDHAQTAMLRTLEHLTAGDMETYAHTTLDLLMTPERLADIPNGARVRRLLLRRITNLSEAEAHQMRTNTLRLLTHQALDTSRPPRAPVLTVAGEYDSFTTPELCRRMAAACADSWHAEIRDADHMLILERTAEVADLITRFLAGEPLHGLPYCRSVEQVSPSIAPAREPVCAT</sequence>
<protein>
    <submittedName>
        <fullName evidence="3">Alpha/beta hydrolase</fullName>
    </submittedName>
</protein>
<evidence type="ECO:0000256" key="1">
    <source>
        <dbReference type="SAM" id="MobiDB-lite"/>
    </source>
</evidence>
<name>A0ABV3HTL6_9ACTN</name>
<accession>A0ABV3HTL6</accession>
<evidence type="ECO:0000259" key="2">
    <source>
        <dbReference type="Pfam" id="PF00561"/>
    </source>
</evidence>
<dbReference type="Pfam" id="PF00561">
    <property type="entry name" value="Abhydrolase_1"/>
    <property type="match status" value="1"/>
</dbReference>
<dbReference type="InterPro" id="IPR050266">
    <property type="entry name" value="AB_hydrolase_sf"/>
</dbReference>
<dbReference type="InterPro" id="IPR000073">
    <property type="entry name" value="AB_hydrolase_1"/>
</dbReference>
<dbReference type="InterPro" id="IPR029058">
    <property type="entry name" value="AB_hydrolase_fold"/>
</dbReference>
<dbReference type="Gene3D" id="3.40.50.1820">
    <property type="entry name" value="alpha/beta hydrolase"/>
    <property type="match status" value="1"/>
</dbReference>
<comment type="caution">
    <text evidence="3">The sequence shown here is derived from an EMBL/GenBank/DDBJ whole genome shotgun (WGS) entry which is preliminary data.</text>
</comment>
<dbReference type="GO" id="GO:0016787">
    <property type="term" value="F:hydrolase activity"/>
    <property type="evidence" value="ECO:0007669"/>
    <property type="project" value="UniProtKB-KW"/>
</dbReference>
<reference evidence="3 4" key="1">
    <citation type="submission" date="2024-06" db="EMBL/GenBank/DDBJ databases">
        <title>The Natural Products Discovery Center: Release of the First 8490 Sequenced Strains for Exploring Actinobacteria Biosynthetic Diversity.</title>
        <authorList>
            <person name="Kalkreuter E."/>
            <person name="Kautsar S.A."/>
            <person name="Yang D."/>
            <person name="Bader C.D."/>
            <person name="Teijaro C.N."/>
            <person name="Fluegel L."/>
            <person name="Davis C.M."/>
            <person name="Simpson J.R."/>
            <person name="Lauterbach L."/>
            <person name="Steele A.D."/>
            <person name="Gui C."/>
            <person name="Meng S."/>
            <person name="Li G."/>
            <person name="Viehrig K."/>
            <person name="Ye F."/>
            <person name="Su P."/>
            <person name="Kiefer A.F."/>
            <person name="Nichols A."/>
            <person name="Cepeda A.J."/>
            <person name="Yan W."/>
            <person name="Fan B."/>
            <person name="Jiang Y."/>
            <person name="Adhikari A."/>
            <person name="Zheng C.-J."/>
            <person name="Schuster L."/>
            <person name="Cowan T.M."/>
            <person name="Smanski M.J."/>
            <person name="Chevrette M.G."/>
            <person name="De Carvalho L.P.S."/>
            <person name="Shen B."/>
        </authorList>
    </citation>
    <scope>NUCLEOTIDE SEQUENCE [LARGE SCALE GENOMIC DNA]</scope>
    <source>
        <strain evidence="3 4">NPDC049344</strain>
    </source>
</reference>
<proteinExistence type="predicted"/>
<keyword evidence="4" id="KW-1185">Reference proteome</keyword>
<feature type="domain" description="AB hydrolase-1" evidence="2">
    <location>
        <begin position="49"/>
        <end position="281"/>
    </location>
</feature>
<dbReference type="PRINTS" id="PR00412">
    <property type="entry name" value="EPOXHYDRLASE"/>
</dbReference>
<evidence type="ECO:0000313" key="4">
    <source>
        <dbReference type="Proteomes" id="UP001552521"/>
    </source>
</evidence>
<dbReference type="PRINTS" id="PR00111">
    <property type="entry name" value="ABHYDROLASE"/>
</dbReference>
<organism evidence="3 4">
    <name type="scientific">Streptomyces kurssanovii</name>
    <dbReference type="NCBI Taxonomy" id="67312"/>
    <lineage>
        <taxon>Bacteria</taxon>
        <taxon>Bacillati</taxon>
        <taxon>Actinomycetota</taxon>
        <taxon>Actinomycetes</taxon>
        <taxon>Kitasatosporales</taxon>
        <taxon>Streptomycetaceae</taxon>
        <taxon>Streptomyces</taxon>
    </lineage>
</organism>